<organism evidence="3 4">
    <name type="scientific">Karstenula rhodostoma CBS 690.94</name>
    <dbReference type="NCBI Taxonomy" id="1392251"/>
    <lineage>
        <taxon>Eukaryota</taxon>
        <taxon>Fungi</taxon>
        <taxon>Dikarya</taxon>
        <taxon>Ascomycota</taxon>
        <taxon>Pezizomycotina</taxon>
        <taxon>Dothideomycetes</taxon>
        <taxon>Pleosporomycetidae</taxon>
        <taxon>Pleosporales</taxon>
        <taxon>Massarineae</taxon>
        <taxon>Didymosphaeriaceae</taxon>
        <taxon>Karstenula</taxon>
    </lineage>
</organism>
<feature type="region of interest" description="Disordered" evidence="2">
    <location>
        <begin position="186"/>
        <end position="260"/>
    </location>
</feature>
<keyword evidence="4" id="KW-1185">Reference proteome</keyword>
<reference evidence="3" key="1">
    <citation type="journal article" date="2020" name="Stud. Mycol.">
        <title>101 Dothideomycetes genomes: a test case for predicting lifestyles and emergence of pathogens.</title>
        <authorList>
            <person name="Haridas S."/>
            <person name="Albert R."/>
            <person name="Binder M."/>
            <person name="Bloem J."/>
            <person name="Labutti K."/>
            <person name="Salamov A."/>
            <person name="Andreopoulos B."/>
            <person name="Baker S."/>
            <person name="Barry K."/>
            <person name="Bills G."/>
            <person name="Bluhm B."/>
            <person name="Cannon C."/>
            <person name="Castanera R."/>
            <person name="Culley D."/>
            <person name="Daum C."/>
            <person name="Ezra D."/>
            <person name="Gonzalez J."/>
            <person name="Henrissat B."/>
            <person name="Kuo A."/>
            <person name="Liang C."/>
            <person name="Lipzen A."/>
            <person name="Lutzoni F."/>
            <person name="Magnuson J."/>
            <person name="Mondo S."/>
            <person name="Nolan M."/>
            <person name="Ohm R."/>
            <person name="Pangilinan J."/>
            <person name="Park H.-J."/>
            <person name="Ramirez L."/>
            <person name="Alfaro M."/>
            <person name="Sun H."/>
            <person name="Tritt A."/>
            <person name="Yoshinaga Y."/>
            <person name="Zwiers L.-H."/>
            <person name="Turgeon B."/>
            <person name="Goodwin S."/>
            <person name="Spatafora J."/>
            <person name="Crous P."/>
            <person name="Grigoriev I."/>
        </authorList>
    </citation>
    <scope>NUCLEOTIDE SEQUENCE</scope>
    <source>
        <strain evidence="3">CBS 690.94</strain>
    </source>
</reference>
<protein>
    <submittedName>
        <fullName evidence="3">Uncharacterized protein</fullName>
    </submittedName>
</protein>
<dbReference type="OrthoDB" id="10596853at2759"/>
<evidence type="ECO:0000256" key="2">
    <source>
        <dbReference type="SAM" id="MobiDB-lite"/>
    </source>
</evidence>
<accession>A0A9P4PNE4</accession>
<evidence type="ECO:0000313" key="4">
    <source>
        <dbReference type="Proteomes" id="UP000799764"/>
    </source>
</evidence>
<name>A0A9P4PNE4_9PLEO</name>
<dbReference type="Proteomes" id="UP000799764">
    <property type="component" value="Unassembled WGS sequence"/>
</dbReference>
<feature type="coiled-coil region" evidence="1">
    <location>
        <begin position="88"/>
        <end position="147"/>
    </location>
</feature>
<dbReference type="AlphaFoldDB" id="A0A9P4PNE4"/>
<evidence type="ECO:0000313" key="3">
    <source>
        <dbReference type="EMBL" id="KAF2448314.1"/>
    </source>
</evidence>
<proteinExistence type="predicted"/>
<evidence type="ECO:0000256" key="1">
    <source>
        <dbReference type="SAM" id="Coils"/>
    </source>
</evidence>
<sequence length="260" mass="29827">MRPSGDRTMVLHLCCSLAGWCRRYGSAPTRSSPRYFSHQWPSAFTHWNCSIWRFYTSTVRKCTWPGSTHRDTATTVSVGTCEKKRLAYKQQKDRNDAVRQRKKSLDSQKIYLQTEAESGKIELERANATWKERVRELEAIKAFYEERFGSYNELVKAQQEDAEGMINMNEVQDELGVSFQVAASPGSDFPGYVDDHEFDQYNEGVEPNEQGNDGQEYDSLDPGLEEQDFDQQDLDEEDIDQFDDDEDTSSLPAANTGRPL</sequence>
<keyword evidence="1" id="KW-0175">Coiled coil</keyword>
<dbReference type="EMBL" id="MU001495">
    <property type="protein sequence ID" value="KAF2448314.1"/>
    <property type="molecule type" value="Genomic_DNA"/>
</dbReference>
<comment type="caution">
    <text evidence="3">The sequence shown here is derived from an EMBL/GenBank/DDBJ whole genome shotgun (WGS) entry which is preliminary data.</text>
</comment>
<gene>
    <name evidence="3" type="ORF">P171DRAFT_440714</name>
</gene>
<feature type="compositionally biased region" description="Acidic residues" evidence="2">
    <location>
        <begin position="215"/>
        <end position="248"/>
    </location>
</feature>